<feature type="non-terminal residue" evidence="2">
    <location>
        <position position="285"/>
    </location>
</feature>
<feature type="transmembrane region" description="Helical" evidence="1">
    <location>
        <begin position="125"/>
        <end position="147"/>
    </location>
</feature>
<feature type="transmembrane region" description="Helical" evidence="1">
    <location>
        <begin position="99"/>
        <end position="118"/>
    </location>
</feature>
<evidence type="ECO:0000313" key="2">
    <source>
        <dbReference type="EMBL" id="TFY75787.1"/>
    </source>
</evidence>
<reference evidence="2 3" key="1">
    <citation type="submission" date="2019-02" db="EMBL/GenBank/DDBJ databases">
        <title>Genome sequencing of the rare red list fungi Hericium alpestre (H. flagellum).</title>
        <authorList>
            <person name="Buettner E."/>
            <person name="Kellner H."/>
        </authorList>
    </citation>
    <scope>NUCLEOTIDE SEQUENCE [LARGE SCALE GENOMIC DNA]</scope>
    <source>
        <strain evidence="2 3">DSM 108284</strain>
    </source>
</reference>
<feature type="transmembrane region" description="Helical" evidence="1">
    <location>
        <begin position="47"/>
        <end position="67"/>
    </location>
</feature>
<sequence>MPTFSIAEAHIVALFLQSIFYGIFLITFAQSLLVLRRSRRTFRQRRCSFIIALLFFIFGTLDIAFLLRQVVDAFIYYTGPGGANVRFEDISDWGNAMRTVFYCIETSLADGLLIYRCWIVYGRRWTIVAGLSPLWIACTVCEVIASYTEFTLNQRASLSAKELQPFITTALTTTLALNLIATSMIAWRIRSIRSFGESADAINHAVRVIVESGAMYSISVLVFFIVYLAGSNGLYAASDCAFQIIGIAFNLIIIRVERGQTAEATSTMFSSQGDLGRGTLPFHFR</sequence>
<keyword evidence="1" id="KW-0812">Transmembrane</keyword>
<feature type="transmembrane region" description="Helical" evidence="1">
    <location>
        <begin position="208"/>
        <end position="228"/>
    </location>
</feature>
<evidence type="ECO:0000256" key="1">
    <source>
        <dbReference type="SAM" id="Phobius"/>
    </source>
</evidence>
<dbReference type="Proteomes" id="UP000298061">
    <property type="component" value="Unassembled WGS sequence"/>
</dbReference>
<gene>
    <name evidence="2" type="ORF">EWM64_g8223</name>
</gene>
<comment type="caution">
    <text evidence="2">The sequence shown here is derived from an EMBL/GenBank/DDBJ whole genome shotgun (WGS) entry which is preliminary data.</text>
</comment>
<keyword evidence="1" id="KW-1133">Transmembrane helix</keyword>
<protein>
    <submittedName>
        <fullName evidence="2">Uncharacterized protein</fullName>
    </submittedName>
</protein>
<dbReference type="EMBL" id="SFCI01001431">
    <property type="protein sequence ID" value="TFY75787.1"/>
    <property type="molecule type" value="Genomic_DNA"/>
</dbReference>
<feature type="transmembrane region" description="Helical" evidence="1">
    <location>
        <begin position="12"/>
        <end position="35"/>
    </location>
</feature>
<feature type="transmembrane region" description="Helical" evidence="1">
    <location>
        <begin position="234"/>
        <end position="254"/>
    </location>
</feature>
<dbReference type="OrthoDB" id="3357408at2759"/>
<evidence type="ECO:0000313" key="3">
    <source>
        <dbReference type="Proteomes" id="UP000298061"/>
    </source>
</evidence>
<keyword evidence="1" id="KW-0472">Membrane</keyword>
<organism evidence="2 3">
    <name type="scientific">Hericium alpestre</name>
    <dbReference type="NCBI Taxonomy" id="135208"/>
    <lineage>
        <taxon>Eukaryota</taxon>
        <taxon>Fungi</taxon>
        <taxon>Dikarya</taxon>
        <taxon>Basidiomycota</taxon>
        <taxon>Agaricomycotina</taxon>
        <taxon>Agaricomycetes</taxon>
        <taxon>Russulales</taxon>
        <taxon>Hericiaceae</taxon>
        <taxon>Hericium</taxon>
    </lineage>
</organism>
<proteinExistence type="predicted"/>
<name>A0A4Y9ZP08_9AGAM</name>
<feature type="transmembrane region" description="Helical" evidence="1">
    <location>
        <begin position="167"/>
        <end position="187"/>
    </location>
</feature>
<dbReference type="AlphaFoldDB" id="A0A4Y9ZP08"/>
<keyword evidence="3" id="KW-1185">Reference proteome</keyword>
<accession>A0A4Y9ZP08</accession>